<reference evidence="7" key="1">
    <citation type="submission" date="2018-08" db="EMBL/GenBank/DDBJ databases">
        <authorList>
            <person name="Rossello M."/>
        </authorList>
    </citation>
    <scope>NUCLEOTIDE SEQUENCE [LARGE SCALE GENOMIC DNA]</scope>
    <source>
        <strain evidence="7">cv. Chinese Spring</strain>
    </source>
</reference>
<evidence type="ECO:0000256" key="2">
    <source>
        <dbReference type="ARBA" id="ARBA00023015"/>
    </source>
</evidence>
<dbReference type="InterPro" id="IPR044549">
    <property type="entry name" value="bHLH_AtIBH1-like"/>
</dbReference>
<dbReference type="Proteomes" id="UP000019116">
    <property type="component" value="Chromosome 4A"/>
</dbReference>
<keyword evidence="2" id="KW-0805">Transcription regulation</keyword>
<name>A0A3B6HSZ1_WHEAT</name>
<evidence type="ECO:0000259" key="6">
    <source>
        <dbReference type="Pfam" id="PF26576"/>
    </source>
</evidence>
<proteinExistence type="predicted"/>
<dbReference type="Gramene" id="TraesCAD_scaffold_056606_01G000100.1">
    <property type="protein sequence ID" value="TraesCAD_scaffold_056606_01G000100.1"/>
    <property type="gene ID" value="TraesCAD_scaffold_056606_01G000100"/>
</dbReference>
<dbReference type="CDD" id="cd11444">
    <property type="entry name" value="bHLH_AtIBH1_like"/>
    <property type="match status" value="1"/>
</dbReference>
<dbReference type="PANTHER" id="PTHR33124:SF111">
    <property type="entry name" value="EXPRESSED PROTEIN"/>
    <property type="match status" value="1"/>
</dbReference>
<dbReference type="Gramene" id="TraesWEE_scaffold_115047_01G000100.1">
    <property type="protein sequence ID" value="TraesWEE_scaffold_115047_01G000100.1"/>
    <property type="gene ID" value="TraesWEE_scaffold_115047_01G000100"/>
</dbReference>
<dbReference type="InterPro" id="IPR044660">
    <property type="entry name" value="IBH1-like"/>
</dbReference>
<dbReference type="SMR" id="A0A3B6HSZ1"/>
<dbReference type="Gramene" id="TraesCLE_scaffold_101793_01G000100.1">
    <property type="protein sequence ID" value="TraesCLE_scaffold_101793_01G000100.1"/>
    <property type="gene ID" value="TraesCLE_scaffold_101793_01G000100"/>
</dbReference>
<evidence type="ECO:0000313" key="8">
    <source>
        <dbReference type="Proteomes" id="UP000019116"/>
    </source>
</evidence>
<comment type="subcellular location">
    <subcellularLocation>
        <location evidence="1">Nucleus</location>
    </subcellularLocation>
</comment>
<feature type="domain" description="IBH1-like N-terminal" evidence="6">
    <location>
        <begin position="126"/>
        <end position="184"/>
    </location>
</feature>
<sequence length="283" mass="30047">MGAASLLSFANTAPFIFNPPTPPKSHLPHPSHLFSSPNSKASVDPAQLRQQQSDHRLPNPALRWRFLCSPPSSCENIAMASTSSSTAVDERERKRKRAAGGESTASAGPGTEAQPSKWRTRREHEIYSSKLFEALRLVRGGSSSASTAPARGRAVREAADRALAVAARGRSRWSRAILASRRRRLQAAHRARLRAPATPPARHPSVAAAAQPQPGKAPALAKKAKVLGRLVPGCHKLPFPALLSEASDYIRALEMQVRAMTALAEVLASVSSSAASGSSSSPA</sequence>
<protein>
    <recommendedName>
        <fullName evidence="6">IBH1-like N-terminal domain-containing protein</fullName>
    </recommendedName>
</protein>
<dbReference type="InterPro" id="IPR059002">
    <property type="entry name" value="IBH1_N"/>
</dbReference>
<feature type="region of interest" description="Disordered" evidence="5">
    <location>
        <begin position="20"/>
        <end position="56"/>
    </location>
</feature>
<feature type="compositionally biased region" description="Low complexity" evidence="5">
    <location>
        <begin position="206"/>
        <end position="216"/>
    </location>
</feature>
<dbReference type="STRING" id="4565.A0A3B6HSZ1"/>
<accession>A0A3B6HSZ1</accession>
<feature type="region of interest" description="Disordered" evidence="5">
    <location>
        <begin position="193"/>
        <end position="216"/>
    </location>
</feature>
<dbReference type="AlphaFoldDB" id="A0A3B6HSZ1"/>
<feature type="compositionally biased region" description="Low complexity" evidence="5">
    <location>
        <begin position="28"/>
        <end position="39"/>
    </location>
</feature>
<dbReference type="Gramene" id="TraesPARA_EIv1.0_1282590.1">
    <property type="protein sequence ID" value="TraesPARA_EIv1.0_1282590.1.CDS1"/>
    <property type="gene ID" value="TraesPARA_EIv1.0_1282590"/>
</dbReference>
<evidence type="ECO:0000313" key="7">
    <source>
        <dbReference type="EnsemblPlants" id="TraesCS4A02G123400.1.cds1"/>
    </source>
</evidence>
<evidence type="ECO:0000256" key="4">
    <source>
        <dbReference type="ARBA" id="ARBA00023242"/>
    </source>
</evidence>
<dbReference type="Pfam" id="PF26576">
    <property type="entry name" value="IBH1_N"/>
    <property type="match status" value="1"/>
</dbReference>
<evidence type="ECO:0000256" key="5">
    <source>
        <dbReference type="SAM" id="MobiDB-lite"/>
    </source>
</evidence>
<evidence type="ECO:0000256" key="3">
    <source>
        <dbReference type="ARBA" id="ARBA00023163"/>
    </source>
</evidence>
<dbReference type="EnsemblPlants" id="TraesCS4A02G123400.1">
    <property type="protein sequence ID" value="TraesCS4A02G123400.1.cds1"/>
    <property type="gene ID" value="TraesCS4A02G123400"/>
</dbReference>
<keyword evidence="8" id="KW-1185">Reference proteome</keyword>
<keyword evidence="4" id="KW-0539">Nucleus</keyword>
<dbReference type="PaxDb" id="4565-Traes_4AS_0043097E5.1"/>
<dbReference type="OrthoDB" id="1647165at2759"/>
<dbReference type="Gramene" id="TraesCS4A03G0255900.1">
    <property type="protein sequence ID" value="TraesCS4A03G0255900.1.CDS1"/>
    <property type="gene ID" value="TraesCS4A03G0255900"/>
</dbReference>
<organism evidence="7">
    <name type="scientific">Triticum aestivum</name>
    <name type="common">Wheat</name>
    <dbReference type="NCBI Taxonomy" id="4565"/>
    <lineage>
        <taxon>Eukaryota</taxon>
        <taxon>Viridiplantae</taxon>
        <taxon>Streptophyta</taxon>
        <taxon>Embryophyta</taxon>
        <taxon>Tracheophyta</taxon>
        <taxon>Spermatophyta</taxon>
        <taxon>Magnoliopsida</taxon>
        <taxon>Liliopsida</taxon>
        <taxon>Poales</taxon>
        <taxon>Poaceae</taxon>
        <taxon>BOP clade</taxon>
        <taxon>Pooideae</taxon>
        <taxon>Triticodae</taxon>
        <taxon>Triticeae</taxon>
        <taxon>Triticinae</taxon>
        <taxon>Triticum</taxon>
    </lineage>
</organism>
<feature type="compositionally biased region" description="Polar residues" evidence="5">
    <location>
        <begin position="78"/>
        <end position="87"/>
    </location>
</feature>
<dbReference type="Gramene" id="TraesCS4A02G123400.1">
    <property type="protein sequence ID" value="TraesCS4A02G123400.1.cds1"/>
    <property type="gene ID" value="TraesCS4A02G123400"/>
</dbReference>
<keyword evidence="3" id="KW-0804">Transcription</keyword>
<feature type="region of interest" description="Disordered" evidence="5">
    <location>
        <begin position="78"/>
        <end position="122"/>
    </location>
</feature>
<dbReference type="GO" id="GO:0005634">
    <property type="term" value="C:nucleus"/>
    <property type="evidence" value="ECO:0007669"/>
    <property type="project" value="UniProtKB-SubCell"/>
</dbReference>
<dbReference type="PANTHER" id="PTHR33124">
    <property type="entry name" value="TRANSCRIPTION FACTOR IBH1-LIKE 1"/>
    <property type="match status" value="1"/>
</dbReference>
<evidence type="ECO:0000256" key="1">
    <source>
        <dbReference type="ARBA" id="ARBA00004123"/>
    </source>
</evidence>
<dbReference type="GO" id="GO:0006355">
    <property type="term" value="P:regulation of DNA-templated transcription"/>
    <property type="evidence" value="ECO:0007669"/>
    <property type="project" value="InterPro"/>
</dbReference>
<reference evidence="7" key="2">
    <citation type="submission" date="2018-10" db="UniProtKB">
        <authorList>
            <consortium name="EnsemblPlants"/>
        </authorList>
    </citation>
    <scope>IDENTIFICATION</scope>
</reference>
<dbReference type="Gramene" id="TraesROB_scaffold_050011_01G000100.1">
    <property type="protein sequence ID" value="TraesROB_scaffold_050011_01G000100.1"/>
    <property type="gene ID" value="TraesROB_scaffold_050011_01G000100"/>
</dbReference>